<dbReference type="GO" id="GO:0018822">
    <property type="term" value="F:nitrile hydratase activity"/>
    <property type="evidence" value="ECO:0007669"/>
    <property type="project" value="UniProtKB-EC"/>
</dbReference>
<dbReference type="RefSeq" id="WP_337711743.1">
    <property type="nucleotide sequence ID" value="NZ_JBBEGL010000001.1"/>
</dbReference>
<proteinExistence type="inferred from homology"/>
<dbReference type="NCBIfam" id="TIGR01323">
    <property type="entry name" value="nitrile_alph"/>
    <property type="match status" value="1"/>
</dbReference>
<keyword evidence="4 7" id="KW-0456">Lyase</keyword>
<keyword evidence="3" id="KW-0479">Metal-binding</keyword>
<organism evidence="7 8">
    <name type="scientific">Actinomycetospora aeridis</name>
    <dbReference type="NCBI Taxonomy" id="3129231"/>
    <lineage>
        <taxon>Bacteria</taxon>
        <taxon>Bacillati</taxon>
        <taxon>Actinomycetota</taxon>
        <taxon>Actinomycetes</taxon>
        <taxon>Pseudonocardiales</taxon>
        <taxon>Pseudonocardiaceae</taxon>
        <taxon>Actinomycetospora</taxon>
    </lineage>
</organism>
<evidence type="ECO:0000256" key="4">
    <source>
        <dbReference type="ARBA" id="ARBA00023239"/>
    </source>
</evidence>
<dbReference type="InterPro" id="IPR023900">
    <property type="entry name" value="CN_Hdrtase_asu/SCN_Hdrlase_gsu"/>
</dbReference>
<dbReference type="InterPro" id="IPR036648">
    <property type="entry name" value="CN_Hdrase_a/SCN_Hdrase_g_sf"/>
</dbReference>
<dbReference type="PIRSF" id="PIRSF001426">
    <property type="entry name" value="NHase_alpha"/>
    <property type="match status" value="1"/>
</dbReference>
<comment type="caution">
    <text evidence="7">The sequence shown here is derived from an EMBL/GenBank/DDBJ whole genome shotgun (WGS) entry which is preliminary data.</text>
</comment>
<dbReference type="SUPFAM" id="SSF56209">
    <property type="entry name" value="Nitrile hydratase alpha chain"/>
    <property type="match status" value="1"/>
</dbReference>
<comment type="catalytic activity">
    <reaction evidence="5">
        <text>an aliphatic primary amide = an aliphatic nitrile + H2O</text>
        <dbReference type="Rhea" id="RHEA:12673"/>
        <dbReference type="ChEBI" id="CHEBI:15377"/>
        <dbReference type="ChEBI" id="CHEBI:65285"/>
        <dbReference type="ChEBI" id="CHEBI:80291"/>
        <dbReference type="EC" id="4.2.1.84"/>
    </reaction>
</comment>
<accession>A0ABU8MYR5</accession>
<gene>
    <name evidence="7" type="primary">nthA</name>
    <name evidence="7" type="ORF">WCD41_02225</name>
</gene>
<evidence type="ECO:0000256" key="3">
    <source>
        <dbReference type="ARBA" id="ARBA00022723"/>
    </source>
</evidence>
<dbReference type="InterPro" id="IPR018141">
    <property type="entry name" value="Nitrile_hydratase_asu"/>
</dbReference>
<feature type="domain" description="Nitrile hydratase alpha/Thiocyanate hydrolase gamma" evidence="6">
    <location>
        <begin position="11"/>
        <end position="192"/>
    </location>
</feature>
<dbReference type="Proteomes" id="UP001370100">
    <property type="component" value="Unassembled WGS sequence"/>
</dbReference>
<evidence type="ECO:0000256" key="1">
    <source>
        <dbReference type="ARBA" id="ARBA00009363"/>
    </source>
</evidence>
<dbReference type="Pfam" id="PF02979">
    <property type="entry name" value="NHase_alpha"/>
    <property type="match status" value="1"/>
</dbReference>
<name>A0ABU8MYR5_9PSEU</name>
<evidence type="ECO:0000259" key="6">
    <source>
        <dbReference type="Pfam" id="PF02979"/>
    </source>
</evidence>
<dbReference type="EC" id="4.2.1.84" evidence="2"/>
<dbReference type="InterPro" id="IPR004232">
    <property type="entry name" value="CN_Hdrtase_a/SCN_Hdrlase_g"/>
</dbReference>
<evidence type="ECO:0000256" key="5">
    <source>
        <dbReference type="ARBA" id="ARBA00044877"/>
    </source>
</evidence>
<dbReference type="EMBL" id="JBBEGL010000001">
    <property type="protein sequence ID" value="MEJ2885252.1"/>
    <property type="molecule type" value="Genomic_DNA"/>
</dbReference>
<protein>
    <recommendedName>
        <fullName evidence="2">nitrile hydratase</fullName>
        <ecNumber evidence="2">4.2.1.84</ecNumber>
    </recommendedName>
</protein>
<reference evidence="7 8" key="1">
    <citation type="submission" date="2024-03" db="EMBL/GenBank/DDBJ databases">
        <title>Actinomycetospora sp. OC33-EN06, a novel actinomycete isolated from wild orchid (Aerides multiflora).</title>
        <authorList>
            <person name="Suriyachadkun C."/>
        </authorList>
    </citation>
    <scope>NUCLEOTIDE SEQUENCE [LARGE SCALE GENOMIC DNA]</scope>
    <source>
        <strain evidence="7 8">OC33-EN06</strain>
    </source>
</reference>
<comment type="similarity">
    <text evidence="1">Belongs to the nitrile hydratase subunit alpha family.</text>
</comment>
<keyword evidence="8" id="KW-1185">Reference proteome</keyword>
<evidence type="ECO:0000256" key="2">
    <source>
        <dbReference type="ARBA" id="ARBA00013079"/>
    </source>
</evidence>
<dbReference type="Gene3D" id="3.90.330.10">
    <property type="entry name" value="Nitrile hydratase alpha /Thiocyanate hydrolase gamma"/>
    <property type="match status" value="1"/>
</dbReference>
<evidence type="ECO:0000313" key="8">
    <source>
        <dbReference type="Proteomes" id="UP001370100"/>
    </source>
</evidence>
<evidence type="ECO:0000313" key="7">
    <source>
        <dbReference type="EMBL" id="MEJ2885252.1"/>
    </source>
</evidence>
<sequence length="197" mass="21776">MTGAPTRRPEPAQRTEALESLLVERGLIDPAVMDKFIKTYEQDVGPLNGAKVVAKAWTEPEYRERLLAEGTSAIKELGFAGPQGEHIVVLEQTDDVHHVVVCTLCSCYPWPVLGLPPSWYKDPAYRARVVREPRTVLREMGLDVPADKEIEVWDSSSEVRYLVLPQRPAGTEDWDAEALTGLVTRDAMVGVAVVSAP</sequence>